<evidence type="ECO:0008006" key="4">
    <source>
        <dbReference type="Google" id="ProtNLM"/>
    </source>
</evidence>
<evidence type="ECO:0000256" key="1">
    <source>
        <dbReference type="SAM" id="MobiDB-lite"/>
    </source>
</evidence>
<keyword evidence="3" id="KW-1185">Reference proteome</keyword>
<comment type="caution">
    <text evidence="2">The sequence shown here is derived from an EMBL/GenBank/DDBJ whole genome shotgun (WGS) entry which is preliminary data.</text>
</comment>
<dbReference type="Proteomes" id="UP001375743">
    <property type="component" value="Unassembled WGS sequence"/>
</dbReference>
<dbReference type="RefSeq" id="WP_418158336.1">
    <property type="nucleotide sequence ID" value="NZ_JBBLZC010000003.1"/>
</dbReference>
<proteinExistence type="predicted"/>
<accession>A0ABU8XNK5</accession>
<protein>
    <recommendedName>
        <fullName evidence="4">Toxin-antitoxin system HicB family antitoxin</fullName>
    </recommendedName>
</protein>
<evidence type="ECO:0000313" key="3">
    <source>
        <dbReference type="Proteomes" id="UP001375743"/>
    </source>
</evidence>
<gene>
    <name evidence="2" type="ORF">U1T56_04960</name>
</gene>
<name>A0ABU8XNK5_9PROT</name>
<sequence length="93" mass="10291">MTQANYALRLQSYLEAEAERVAKKEGTTLKQFINVAVAEKLSALRTADYFRERAARANMTDALALLRSCGTDAPPQEGDELDEPQRNPVCGKC</sequence>
<feature type="region of interest" description="Disordered" evidence="1">
    <location>
        <begin position="71"/>
        <end position="93"/>
    </location>
</feature>
<reference evidence="2 3" key="1">
    <citation type="submission" date="2024-01" db="EMBL/GenBank/DDBJ databases">
        <title>Multi-omics insights into the function and evolution of sodium benzoate biodegradation pathways in Benzoatithermus flavus gen. nov., sp. nov. from hot spring.</title>
        <authorList>
            <person name="Hu C.-J."/>
            <person name="Li W.-J."/>
        </authorList>
    </citation>
    <scope>NUCLEOTIDE SEQUENCE [LARGE SCALE GENOMIC DNA]</scope>
    <source>
        <strain evidence="2 3">SYSU G07066</strain>
    </source>
</reference>
<dbReference type="EMBL" id="JBBLZC010000003">
    <property type="protein sequence ID" value="MEK0082489.1"/>
    <property type="molecule type" value="Genomic_DNA"/>
</dbReference>
<evidence type="ECO:0000313" key="2">
    <source>
        <dbReference type="EMBL" id="MEK0082489.1"/>
    </source>
</evidence>
<organism evidence="2 3">
    <name type="scientific">Benzoatithermus flavus</name>
    <dbReference type="NCBI Taxonomy" id="3108223"/>
    <lineage>
        <taxon>Bacteria</taxon>
        <taxon>Pseudomonadati</taxon>
        <taxon>Pseudomonadota</taxon>
        <taxon>Alphaproteobacteria</taxon>
        <taxon>Geminicoccales</taxon>
        <taxon>Geminicoccaceae</taxon>
        <taxon>Benzoatithermus</taxon>
    </lineage>
</organism>